<evidence type="ECO:0000313" key="2">
    <source>
        <dbReference type="EMBL" id="CAG8956736.1"/>
    </source>
</evidence>
<name>A0A9N9PRB8_9HELO</name>
<comment type="caution">
    <text evidence="2">The sequence shown here is derived from an EMBL/GenBank/DDBJ whole genome shotgun (WGS) entry which is preliminary data.</text>
</comment>
<dbReference type="Proteomes" id="UP000696280">
    <property type="component" value="Unassembled WGS sequence"/>
</dbReference>
<feature type="compositionally biased region" description="Basic and acidic residues" evidence="1">
    <location>
        <begin position="77"/>
        <end position="94"/>
    </location>
</feature>
<feature type="region of interest" description="Disordered" evidence="1">
    <location>
        <begin position="65"/>
        <end position="175"/>
    </location>
</feature>
<feature type="region of interest" description="Disordered" evidence="1">
    <location>
        <begin position="368"/>
        <end position="392"/>
    </location>
</feature>
<dbReference type="AlphaFoldDB" id="A0A9N9PRB8"/>
<feature type="compositionally biased region" description="Polar residues" evidence="1">
    <location>
        <begin position="125"/>
        <end position="144"/>
    </location>
</feature>
<sequence>MASIYRRPGLLFNLEHIIGFRNAMNKPTKRSKPFTSTLTSSHLVHIPNTISKTTLKTHKTIPQAAKLPFTSQSLPPIEKHTSPRASKEESRNEELYPTSIHRATENNTVPSPSSSRLFENDSTTRSHLPSLRHNSSPASKTSYGRNDFENIPIPKSRKRPPQIPIPNLSMSSHSFRQASLPRLRVGLGKERPSPPRSLATQHAPTCKSFAFTPCHLSPISPTHLLPNSKIAHLFLPPSTSDNSPHPTKYQVPERHKHVYKPQNLAGSEHLKPHPKNFHIALTTHHLNSFNPRSRISKTLVHPINSAPKKDLIQNWQKTAAYCNLPFPPLLPNPSYIIGCTQMRTPPPPAHHQHHKNKISEQISTNLNDAVGNAGTKDENSPSSEPNAQVRDNRTMRYAAQRLARGNPNRQLQVTKGDIPIHLQQIT</sequence>
<proteinExistence type="predicted"/>
<evidence type="ECO:0000256" key="1">
    <source>
        <dbReference type="SAM" id="MobiDB-lite"/>
    </source>
</evidence>
<gene>
    <name evidence="2" type="ORF">HYFRA_00012280</name>
</gene>
<evidence type="ECO:0000313" key="3">
    <source>
        <dbReference type="Proteomes" id="UP000696280"/>
    </source>
</evidence>
<organism evidence="2 3">
    <name type="scientific">Hymenoscyphus fraxineus</name>
    <dbReference type="NCBI Taxonomy" id="746836"/>
    <lineage>
        <taxon>Eukaryota</taxon>
        <taxon>Fungi</taxon>
        <taxon>Dikarya</taxon>
        <taxon>Ascomycota</taxon>
        <taxon>Pezizomycotina</taxon>
        <taxon>Leotiomycetes</taxon>
        <taxon>Helotiales</taxon>
        <taxon>Helotiaceae</taxon>
        <taxon>Hymenoscyphus</taxon>
    </lineage>
</organism>
<dbReference type="EMBL" id="CAJVRL010000072">
    <property type="protein sequence ID" value="CAG8956736.1"/>
    <property type="molecule type" value="Genomic_DNA"/>
</dbReference>
<protein>
    <submittedName>
        <fullName evidence="2">Uncharacterized protein</fullName>
    </submittedName>
</protein>
<feature type="compositionally biased region" description="Polar residues" evidence="1">
    <location>
        <begin position="105"/>
        <end position="117"/>
    </location>
</feature>
<accession>A0A9N9PRB8</accession>
<reference evidence="2" key="1">
    <citation type="submission" date="2021-07" db="EMBL/GenBank/DDBJ databases">
        <authorList>
            <person name="Durling M."/>
        </authorList>
    </citation>
    <scope>NUCLEOTIDE SEQUENCE</scope>
</reference>
<keyword evidence="3" id="KW-1185">Reference proteome</keyword>